<reference evidence="1" key="1">
    <citation type="submission" date="2014-11" db="EMBL/GenBank/DDBJ databases">
        <authorList>
            <person name="Amaro Gonzalez C."/>
        </authorList>
    </citation>
    <scope>NUCLEOTIDE SEQUENCE</scope>
</reference>
<sequence length="31" mass="3683">MSWSSILQCLCYEFHGCVYLTWPIHCCSENE</sequence>
<name>A0A0E9P847_ANGAN</name>
<dbReference type="EMBL" id="GBXM01107873">
    <property type="protein sequence ID" value="JAH00704.1"/>
    <property type="molecule type" value="Transcribed_RNA"/>
</dbReference>
<evidence type="ECO:0000313" key="1">
    <source>
        <dbReference type="EMBL" id="JAH00704.1"/>
    </source>
</evidence>
<accession>A0A0E9P847</accession>
<proteinExistence type="predicted"/>
<protein>
    <submittedName>
        <fullName evidence="1">Uncharacterized protein</fullName>
    </submittedName>
</protein>
<reference evidence="1" key="2">
    <citation type="journal article" date="2015" name="Fish Shellfish Immunol.">
        <title>Early steps in the European eel (Anguilla anguilla)-Vibrio vulnificus interaction in the gills: Role of the RtxA13 toxin.</title>
        <authorList>
            <person name="Callol A."/>
            <person name="Pajuelo D."/>
            <person name="Ebbesson L."/>
            <person name="Teles M."/>
            <person name="MacKenzie S."/>
            <person name="Amaro C."/>
        </authorList>
    </citation>
    <scope>NUCLEOTIDE SEQUENCE</scope>
</reference>
<dbReference type="AlphaFoldDB" id="A0A0E9P847"/>
<organism evidence="1">
    <name type="scientific">Anguilla anguilla</name>
    <name type="common">European freshwater eel</name>
    <name type="synonym">Muraena anguilla</name>
    <dbReference type="NCBI Taxonomy" id="7936"/>
    <lineage>
        <taxon>Eukaryota</taxon>
        <taxon>Metazoa</taxon>
        <taxon>Chordata</taxon>
        <taxon>Craniata</taxon>
        <taxon>Vertebrata</taxon>
        <taxon>Euteleostomi</taxon>
        <taxon>Actinopterygii</taxon>
        <taxon>Neopterygii</taxon>
        <taxon>Teleostei</taxon>
        <taxon>Anguilliformes</taxon>
        <taxon>Anguillidae</taxon>
        <taxon>Anguilla</taxon>
    </lineage>
</organism>